<evidence type="ECO:0000256" key="1">
    <source>
        <dbReference type="SAM" id="MobiDB-lite"/>
    </source>
</evidence>
<feature type="region of interest" description="Disordered" evidence="1">
    <location>
        <begin position="1"/>
        <end position="21"/>
    </location>
</feature>
<feature type="region of interest" description="Disordered" evidence="1">
    <location>
        <begin position="85"/>
        <end position="140"/>
    </location>
</feature>
<protein>
    <submittedName>
        <fullName evidence="3">Uncharacterized protein LOC101863434</fullName>
    </submittedName>
</protein>
<organism evidence="2 3">
    <name type="scientific">Aplysia californica</name>
    <name type="common">California sea hare</name>
    <dbReference type="NCBI Taxonomy" id="6500"/>
    <lineage>
        <taxon>Eukaryota</taxon>
        <taxon>Metazoa</taxon>
        <taxon>Spiralia</taxon>
        <taxon>Lophotrochozoa</taxon>
        <taxon>Mollusca</taxon>
        <taxon>Gastropoda</taxon>
        <taxon>Heterobranchia</taxon>
        <taxon>Euthyneura</taxon>
        <taxon>Tectipleura</taxon>
        <taxon>Aplysiida</taxon>
        <taxon>Aplysioidea</taxon>
        <taxon>Aplysiidae</taxon>
        <taxon>Aplysia</taxon>
    </lineage>
</organism>
<dbReference type="GeneID" id="101863434"/>
<feature type="compositionally biased region" description="Low complexity" evidence="1">
    <location>
        <begin position="112"/>
        <end position="140"/>
    </location>
</feature>
<name>A0ABM0ZZL1_APLCA</name>
<evidence type="ECO:0000313" key="2">
    <source>
        <dbReference type="Proteomes" id="UP000694888"/>
    </source>
</evidence>
<gene>
    <name evidence="3" type="primary">LOC101863434</name>
</gene>
<reference evidence="3" key="1">
    <citation type="submission" date="2025-08" db="UniProtKB">
        <authorList>
            <consortium name="RefSeq"/>
        </authorList>
    </citation>
    <scope>IDENTIFICATION</scope>
</reference>
<accession>A0ABM0ZZL1</accession>
<dbReference type="RefSeq" id="XP_012937795.1">
    <property type="nucleotide sequence ID" value="XM_013082341.2"/>
</dbReference>
<proteinExistence type="predicted"/>
<dbReference type="Proteomes" id="UP000694888">
    <property type="component" value="Unplaced"/>
</dbReference>
<keyword evidence="2" id="KW-1185">Reference proteome</keyword>
<evidence type="ECO:0000313" key="3">
    <source>
        <dbReference type="RefSeq" id="XP_012937795.1"/>
    </source>
</evidence>
<sequence length="228" mass="25258">MGKDSDRRGSTQTKVSRDDLKADHVRLVQREKELAQQFLEVKGVFQKLEEAYLSSKGTFSVQRYGQLKEMIKGATSDATINSIKGALNGPSTGESGKGGLAALLQKAKDFSSESQQQQSQQTSDQSDQASGSKKSSGKMSSFMKKLKDFTGFSDEPVADEDVMSDADLQRDTARKQRAIQHHTNQFSRALTKLEKLREAYQASKAHAPPKRYQELKEMIKAAVADKFT</sequence>